<feature type="transmembrane region" description="Helical" evidence="6">
    <location>
        <begin position="134"/>
        <end position="156"/>
    </location>
</feature>
<comment type="subcellular location">
    <subcellularLocation>
        <location evidence="6">Cell membrane</location>
        <topology evidence="6">Multi-pass membrane protein</topology>
    </subcellularLocation>
    <subcellularLocation>
        <location evidence="1">Membrane</location>
        <topology evidence="1">Multi-pass membrane protein</topology>
    </subcellularLocation>
</comment>
<evidence type="ECO:0000256" key="2">
    <source>
        <dbReference type="ARBA" id="ARBA00022692"/>
    </source>
</evidence>
<evidence type="ECO:0000256" key="1">
    <source>
        <dbReference type="ARBA" id="ARBA00004141"/>
    </source>
</evidence>
<dbReference type="InterPro" id="IPR000412">
    <property type="entry name" value="ABC_2_transport"/>
</dbReference>
<dbReference type="EMBL" id="JWME01000013">
    <property type="protein sequence ID" value="KJY49395.1"/>
    <property type="molecule type" value="Genomic_DNA"/>
</dbReference>
<dbReference type="PRINTS" id="PR00164">
    <property type="entry name" value="ABC2TRNSPORT"/>
</dbReference>
<protein>
    <recommendedName>
        <fullName evidence="6">Transport permease protein</fullName>
    </recommendedName>
</protein>
<keyword evidence="6" id="KW-0813">Transport</keyword>
<evidence type="ECO:0000313" key="9">
    <source>
        <dbReference type="Proteomes" id="UP000033648"/>
    </source>
</evidence>
<dbReference type="PANTHER" id="PTHR43229">
    <property type="entry name" value="NODULATION PROTEIN J"/>
    <property type="match status" value="1"/>
</dbReference>
<sequence length="243" mass="26637">MNSFKTLFKLMFHYDIRDWSTLVFTFLFPIALLLALVLSFKSYVPGVDIASQISANVIAFGAAYVGIFAGASHLALWRENGMLQTVRNFPLSWNVIILSQAVVGIVVLLAQAVVLVVLGMVMGMRLKPTFLSGLLPLVLGYLLFFFLGVIIAMIIYSIAGVSILANIIILPLGFIGGAMMPVNMLPSWVQTIAPYTPLYHMREALSMMLIGSGTWPHAWLGILYLAVGCIASGLVSIYGFRWK</sequence>
<feature type="domain" description="ABC transmembrane type-2" evidence="7">
    <location>
        <begin position="20"/>
        <end position="243"/>
    </location>
</feature>
<organism evidence="8 9">
    <name type="scientific">Bifidobacterium asteroides</name>
    <dbReference type="NCBI Taxonomy" id="1684"/>
    <lineage>
        <taxon>Bacteria</taxon>
        <taxon>Bacillati</taxon>
        <taxon>Actinomycetota</taxon>
        <taxon>Actinomycetes</taxon>
        <taxon>Bifidobacteriales</taxon>
        <taxon>Bifidobacteriaceae</taxon>
        <taxon>Bifidobacterium</taxon>
    </lineage>
</organism>
<name>A0A0F4KSK5_9BIFI</name>
<evidence type="ECO:0000256" key="5">
    <source>
        <dbReference type="ARBA" id="ARBA00023251"/>
    </source>
</evidence>
<evidence type="ECO:0000313" key="8">
    <source>
        <dbReference type="EMBL" id="KJY49395.1"/>
    </source>
</evidence>
<comment type="caution">
    <text evidence="8">The sequence shown here is derived from an EMBL/GenBank/DDBJ whole genome shotgun (WGS) entry which is preliminary data.</text>
</comment>
<dbReference type="Pfam" id="PF01061">
    <property type="entry name" value="ABC2_membrane"/>
    <property type="match status" value="1"/>
</dbReference>
<evidence type="ECO:0000256" key="6">
    <source>
        <dbReference type="RuleBase" id="RU361157"/>
    </source>
</evidence>
<keyword evidence="4 6" id="KW-0472">Membrane</keyword>
<dbReference type="PIRSF" id="PIRSF006648">
    <property type="entry name" value="DrrB"/>
    <property type="match status" value="1"/>
</dbReference>
<keyword evidence="2 6" id="KW-0812">Transmembrane</keyword>
<evidence type="ECO:0000256" key="3">
    <source>
        <dbReference type="ARBA" id="ARBA00022989"/>
    </source>
</evidence>
<dbReference type="InterPro" id="IPR013525">
    <property type="entry name" value="ABC2_TM"/>
</dbReference>
<gene>
    <name evidence="8" type="ORF">JF69_14910</name>
</gene>
<keyword evidence="6" id="KW-1003">Cell membrane</keyword>
<dbReference type="GO" id="GO:0140359">
    <property type="term" value="F:ABC-type transporter activity"/>
    <property type="evidence" value="ECO:0007669"/>
    <property type="project" value="InterPro"/>
</dbReference>
<dbReference type="InterPro" id="IPR051784">
    <property type="entry name" value="Nod_factor_ABC_transporter"/>
</dbReference>
<keyword evidence="5" id="KW-0046">Antibiotic resistance</keyword>
<dbReference type="GO" id="GO:0043190">
    <property type="term" value="C:ATP-binding cassette (ABC) transporter complex"/>
    <property type="evidence" value="ECO:0007669"/>
    <property type="project" value="InterPro"/>
</dbReference>
<keyword evidence="3 6" id="KW-1133">Transmembrane helix</keyword>
<accession>A0A0F4KSK5</accession>
<comment type="similarity">
    <text evidence="6">Belongs to the ABC-2 integral membrane protein family.</text>
</comment>
<dbReference type="PANTHER" id="PTHR43229:SF3">
    <property type="entry name" value="ABC-TYPE MULTIDRUG TRANSPORT SYSTEM, PERMEASE COMPONENT"/>
    <property type="match status" value="1"/>
</dbReference>
<dbReference type="InterPro" id="IPR047817">
    <property type="entry name" value="ABC2_TM_bact-type"/>
</dbReference>
<feature type="transmembrane region" description="Helical" evidence="6">
    <location>
        <begin position="97"/>
        <end position="122"/>
    </location>
</feature>
<dbReference type="Proteomes" id="UP000033648">
    <property type="component" value="Unassembled WGS sequence"/>
</dbReference>
<proteinExistence type="inferred from homology"/>
<evidence type="ECO:0000259" key="7">
    <source>
        <dbReference type="PROSITE" id="PS51012"/>
    </source>
</evidence>
<dbReference type="PATRIC" id="fig|1684.4.peg.1600"/>
<feature type="transmembrane region" description="Helical" evidence="6">
    <location>
        <begin position="21"/>
        <end position="41"/>
    </location>
</feature>
<feature type="transmembrane region" description="Helical" evidence="6">
    <location>
        <begin position="218"/>
        <end position="240"/>
    </location>
</feature>
<reference evidence="8 9" key="1">
    <citation type="submission" date="2014-12" db="EMBL/GenBank/DDBJ databases">
        <title>Comparative genomics of the lactic acid bacteria isolated from the honey bee gut.</title>
        <authorList>
            <person name="Ellegaard K.M."/>
            <person name="Tamarit D."/>
            <person name="Javelind E."/>
            <person name="Olofsson T."/>
            <person name="Andersson S.G."/>
            <person name="Vasquez A."/>
        </authorList>
    </citation>
    <scope>NUCLEOTIDE SEQUENCE [LARGE SCALE GENOMIC DNA]</scope>
    <source>
        <strain evidence="8 9">Bin2</strain>
    </source>
</reference>
<dbReference type="OrthoDB" id="63188at2"/>
<feature type="transmembrane region" description="Helical" evidence="6">
    <location>
        <begin position="53"/>
        <end position="76"/>
    </location>
</feature>
<evidence type="ECO:0000256" key="4">
    <source>
        <dbReference type="ARBA" id="ARBA00023136"/>
    </source>
</evidence>
<dbReference type="PROSITE" id="PS51012">
    <property type="entry name" value="ABC_TM2"/>
    <property type="match status" value="1"/>
</dbReference>
<dbReference type="AlphaFoldDB" id="A0A0F4KSK5"/>
<dbReference type="GO" id="GO:0046677">
    <property type="term" value="P:response to antibiotic"/>
    <property type="evidence" value="ECO:0007669"/>
    <property type="project" value="UniProtKB-KW"/>
</dbReference>
<feature type="transmembrane region" description="Helical" evidence="6">
    <location>
        <begin position="163"/>
        <end position="182"/>
    </location>
</feature>